<dbReference type="RefSeq" id="WP_378488037.1">
    <property type="nucleotide sequence ID" value="NZ_JBHUFB010000022.1"/>
</dbReference>
<evidence type="ECO:0000313" key="2">
    <source>
        <dbReference type="Proteomes" id="UP001597286"/>
    </source>
</evidence>
<accession>A0ABW4PC39</accession>
<reference evidence="2" key="1">
    <citation type="journal article" date="2019" name="Int. J. Syst. Evol. Microbiol.">
        <title>The Global Catalogue of Microorganisms (GCM) 10K type strain sequencing project: providing services to taxonomists for standard genome sequencing and annotation.</title>
        <authorList>
            <consortium name="The Broad Institute Genomics Platform"/>
            <consortium name="The Broad Institute Genome Sequencing Center for Infectious Disease"/>
            <person name="Wu L."/>
            <person name="Ma J."/>
        </authorList>
    </citation>
    <scope>NUCLEOTIDE SEQUENCE [LARGE SCALE GENOMIC DNA]</scope>
    <source>
        <strain evidence="2">DT72</strain>
    </source>
</reference>
<dbReference type="InterPro" id="IPR036291">
    <property type="entry name" value="NAD(P)-bd_dom_sf"/>
</dbReference>
<dbReference type="EMBL" id="JBHUFB010000022">
    <property type="protein sequence ID" value="MFD1815576.1"/>
    <property type="molecule type" value="Genomic_DNA"/>
</dbReference>
<proteinExistence type="predicted"/>
<comment type="caution">
    <text evidence="1">The sequence shown here is derived from an EMBL/GenBank/DDBJ whole genome shotgun (WGS) entry which is preliminary data.</text>
</comment>
<dbReference type="Proteomes" id="UP001597286">
    <property type="component" value="Unassembled WGS sequence"/>
</dbReference>
<dbReference type="SUPFAM" id="SSF51735">
    <property type="entry name" value="NAD(P)-binding Rossmann-fold domains"/>
    <property type="match status" value="1"/>
</dbReference>
<keyword evidence="2" id="KW-1185">Reference proteome</keyword>
<evidence type="ECO:0000313" key="1">
    <source>
        <dbReference type="EMBL" id="MFD1815576.1"/>
    </source>
</evidence>
<name>A0ABW4PC39_9NOCA</name>
<organism evidence="1 2">
    <name type="scientific">Rhodococcus gannanensis</name>
    <dbReference type="NCBI Taxonomy" id="1960308"/>
    <lineage>
        <taxon>Bacteria</taxon>
        <taxon>Bacillati</taxon>
        <taxon>Actinomycetota</taxon>
        <taxon>Actinomycetes</taxon>
        <taxon>Mycobacteriales</taxon>
        <taxon>Nocardiaceae</taxon>
        <taxon>Rhodococcus</taxon>
    </lineage>
</organism>
<protein>
    <submittedName>
        <fullName evidence="1">Dihydrodipicolinate reductase</fullName>
    </submittedName>
</protein>
<gene>
    <name evidence="1" type="ORF">ACFSJG_25460</name>
</gene>
<sequence length="342" mass="36158">MISTVVWGDGSIARDAIRAVDAHPALTLTAVVATDADRAGRDAGDLAGLGRPLGVLATGDAAAVLEARPDAVVYAGSGRVRPVDVRADIVAALRAGAVVLTPPIHPIYDHRGSEHGVREEILTSIRDGGGRLHVGDVDVDWADHVLPLALRSIGDRATSVRVTETVDYSTHDLPGSVRYLMGMGEPLSFLPPMLAPRMPTTVWGDRVRQLARVLRVELDEIREVVERVELEVTVETATMGKFEAGGMGAVRFEVQGWASGAPAVVVEHVGRIDAEVAPEWPHPPAGGAGHTVLVDGDPRIAVIVEPGPRSGGETAVDRLVARIDALVGREPGVYDDVDLLRP</sequence>
<dbReference type="Gene3D" id="3.40.50.720">
    <property type="entry name" value="NAD(P)-binding Rossmann-like Domain"/>
    <property type="match status" value="1"/>
</dbReference>